<dbReference type="AlphaFoldDB" id="A0A239WDP8"/>
<organism evidence="2 3">
    <name type="scientific">Cutibacterium granulosum</name>
    <dbReference type="NCBI Taxonomy" id="33011"/>
    <lineage>
        <taxon>Bacteria</taxon>
        <taxon>Bacillati</taxon>
        <taxon>Actinomycetota</taxon>
        <taxon>Actinomycetes</taxon>
        <taxon>Propionibacteriales</taxon>
        <taxon>Propionibacteriaceae</taxon>
        <taxon>Cutibacterium</taxon>
    </lineage>
</organism>
<proteinExistence type="predicted"/>
<evidence type="ECO:0000256" key="1">
    <source>
        <dbReference type="SAM" id="Phobius"/>
    </source>
</evidence>
<dbReference type="RefSeq" id="WP_021103902.1">
    <property type="nucleotide sequence ID" value="NZ_JAWFFS010000014.1"/>
</dbReference>
<name>A0A239WDP8_9ACTN</name>
<reference evidence="2 3" key="1">
    <citation type="submission" date="2017-06" db="EMBL/GenBank/DDBJ databases">
        <authorList>
            <consortium name="Pathogen Informatics"/>
        </authorList>
    </citation>
    <scope>NUCLEOTIDE SEQUENCE [LARGE SCALE GENOMIC DNA]</scope>
    <source>
        <strain evidence="2 3">NCTC11865</strain>
    </source>
</reference>
<gene>
    <name evidence="2" type="ORF">SAMEA4412665_00666</name>
</gene>
<keyword evidence="1" id="KW-0812">Transmembrane</keyword>
<feature type="transmembrane region" description="Helical" evidence="1">
    <location>
        <begin position="52"/>
        <end position="73"/>
    </location>
</feature>
<keyword evidence="1" id="KW-0472">Membrane</keyword>
<evidence type="ECO:0000313" key="3">
    <source>
        <dbReference type="Proteomes" id="UP000215332"/>
    </source>
</evidence>
<evidence type="ECO:0000313" key="2">
    <source>
        <dbReference type="EMBL" id="SNV31744.1"/>
    </source>
</evidence>
<keyword evidence="1" id="KW-1133">Transmembrane helix</keyword>
<feature type="transmembrane region" description="Helical" evidence="1">
    <location>
        <begin position="6"/>
        <end position="31"/>
    </location>
</feature>
<protein>
    <submittedName>
        <fullName evidence="2">Uncharacterized protein</fullName>
    </submittedName>
</protein>
<dbReference type="KEGG" id="cgrn:4412665_00666"/>
<accession>A0A239WDP8</accession>
<dbReference type="Proteomes" id="UP000215332">
    <property type="component" value="Chromosome 1"/>
</dbReference>
<dbReference type="EMBL" id="LT906441">
    <property type="protein sequence ID" value="SNV31744.1"/>
    <property type="molecule type" value="Genomic_DNA"/>
</dbReference>
<sequence>MNIDWASLGLVAIVTIAATVLIVSIVSGGALMLDRAHARSEAGKDGATGLIVLGWSAIGVAGLIVLYGLYLLIPYFH</sequence>
<dbReference type="eggNOG" id="ENOG5033CIU">
    <property type="taxonomic scope" value="Bacteria"/>
</dbReference>